<dbReference type="InterPro" id="IPR012902">
    <property type="entry name" value="N_methyl_site"/>
</dbReference>
<dbReference type="SUPFAM" id="SSF54523">
    <property type="entry name" value="Pili subunits"/>
    <property type="match status" value="1"/>
</dbReference>
<reference evidence="3" key="1">
    <citation type="journal article" date="2019" name="Int. J. Syst. Evol. Microbiol.">
        <title>The Global Catalogue of Microorganisms (GCM) 10K type strain sequencing project: providing services to taxonomists for standard genome sequencing and annotation.</title>
        <authorList>
            <consortium name="The Broad Institute Genomics Platform"/>
            <consortium name="The Broad Institute Genome Sequencing Center for Infectious Disease"/>
            <person name="Wu L."/>
            <person name="Ma J."/>
        </authorList>
    </citation>
    <scope>NUCLEOTIDE SEQUENCE [LARGE SCALE GENOMIC DNA]</scope>
    <source>
        <strain evidence="3">LMG 29247</strain>
    </source>
</reference>
<dbReference type="Proteomes" id="UP001597304">
    <property type="component" value="Unassembled WGS sequence"/>
</dbReference>
<keyword evidence="3" id="KW-1185">Reference proteome</keyword>
<name>A0ABW4KV30_9BURK</name>
<dbReference type="PROSITE" id="PS00409">
    <property type="entry name" value="PROKAR_NTER_METHYL"/>
    <property type="match status" value="1"/>
</dbReference>
<feature type="transmembrane region" description="Helical" evidence="1">
    <location>
        <begin position="21"/>
        <end position="46"/>
    </location>
</feature>
<evidence type="ECO:0000313" key="3">
    <source>
        <dbReference type="Proteomes" id="UP001597304"/>
    </source>
</evidence>
<gene>
    <name evidence="2" type="ORF">ACFSF0_06200</name>
</gene>
<dbReference type="InterPro" id="IPR045584">
    <property type="entry name" value="Pilin-like"/>
</dbReference>
<comment type="caution">
    <text evidence="2">The sequence shown here is derived from an EMBL/GenBank/DDBJ whole genome shotgun (WGS) entry which is preliminary data.</text>
</comment>
<dbReference type="EMBL" id="JBHUEJ010000015">
    <property type="protein sequence ID" value="MFD1710188.1"/>
    <property type="molecule type" value="Genomic_DNA"/>
</dbReference>
<keyword evidence="1" id="KW-1133">Transmembrane helix</keyword>
<keyword evidence="1" id="KW-0472">Membrane</keyword>
<dbReference type="NCBIfam" id="TIGR02532">
    <property type="entry name" value="IV_pilin_GFxxxE"/>
    <property type="match status" value="1"/>
</dbReference>
<keyword evidence="1" id="KW-0812">Transmembrane</keyword>
<evidence type="ECO:0000313" key="2">
    <source>
        <dbReference type="EMBL" id="MFD1710188.1"/>
    </source>
</evidence>
<dbReference type="Pfam" id="PF07963">
    <property type="entry name" value="N_methyl"/>
    <property type="match status" value="1"/>
</dbReference>
<sequence>MEALPHRPLSRRHARPARGFTLLELLIALGVTALVVALVFTAFGLIGRTEERNQATMDRAEQMLVVSQWLTRKLDGLRPLSMVQGTTVTPFFAGTEAGAMWVAPLPERGEAGGLHVFRLGPLRHSDGGIDLLVEALPFDGGAMALDWGQALRQNLITDVRSLQWYYQDGVSGEWVRQWSSEQGRFPARVRVVIGDAKGDWPALMFALPGAR</sequence>
<accession>A0ABW4KV30</accession>
<proteinExistence type="predicted"/>
<evidence type="ECO:0000256" key="1">
    <source>
        <dbReference type="SAM" id="Phobius"/>
    </source>
</evidence>
<organism evidence="2 3">
    <name type="scientific">Ottowia flava</name>
    <dbReference type="NCBI Taxonomy" id="2675430"/>
    <lineage>
        <taxon>Bacteria</taxon>
        <taxon>Pseudomonadati</taxon>
        <taxon>Pseudomonadota</taxon>
        <taxon>Betaproteobacteria</taxon>
        <taxon>Burkholderiales</taxon>
        <taxon>Comamonadaceae</taxon>
        <taxon>Ottowia</taxon>
    </lineage>
</organism>
<dbReference type="RefSeq" id="WP_147911947.1">
    <property type="nucleotide sequence ID" value="NZ_JBHUEJ010000015.1"/>
</dbReference>
<protein>
    <submittedName>
        <fullName evidence="2">Type II secretion system protein J</fullName>
    </submittedName>
</protein>